<dbReference type="Proteomes" id="UP000471521">
    <property type="component" value="Unassembled WGS sequence"/>
</dbReference>
<evidence type="ECO:0000313" key="4">
    <source>
        <dbReference type="EMBL" id="MXR22348.1"/>
    </source>
</evidence>
<evidence type="ECO:0000259" key="3">
    <source>
        <dbReference type="Pfam" id="PF04967"/>
    </source>
</evidence>
<dbReference type="AlphaFoldDB" id="A0A6B0SKV1"/>
<dbReference type="Pfam" id="PF04967">
    <property type="entry name" value="HTH_10"/>
    <property type="match status" value="1"/>
</dbReference>
<feature type="domain" description="HTH bat-type" evidence="3">
    <location>
        <begin position="13"/>
        <end position="61"/>
    </location>
</feature>
<keyword evidence="5" id="KW-1185">Reference proteome</keyword>
<dbReference type="RefSeq" id="WP_201293086.1">
    <property type="nucleotide sequence ID" value="NZ_WUUU01000254.1"/>
</dbReference>
<proteinExistence type="predicted"/>
<keyword evidence="1" id="KW-0805">Transcription regulation</keyword>
<gene>
    <name evidence="4" type="ORF">GRX66_17805</name>
</gene>
<feature type="non-terminal residue" evidence="4">
    <location>
        <position position="1"/>
    </location>
</feature>
<reference evidence="4 5" key="1">
    <citation type="submission" date="2019-12" db="EMBL/GenBank/DDBJ databases">
        <title>Isolation and characterization of three novel carbon monoxide-oxidizing members of Halobacteria from salione crusts and soils.</title>
        <authorList>
            <person name="Myers M.R."/>
            <person name="King G.M."/>
        </authorList>
    </citation>
    <scope>NUCLEOTIDE SEQUENCE [LARGE SCALE GENOMIC DNA]</scope>
    <source>
        <strain evidence="4 5">PCN9</strain>
    </source>
</reference>
<sequence length="70" mass="7509">RGGRTRWTRSRTRQLDAVLAAVDAGYYDTPRTGGVAEVAAALGCAPSTAAEHLRKAESRLLRGLVDSRRA</sequence>
<dbReference type="InterPro" id="IPR007050">
    <property type="entry name" value="HTH_bacterioopsin"/>
</dbReference>
<dbReference type="PANTHER" id="PTHR34236">
    <property type="entry name" value="DIMETHYL SULFOXIDE REDUCTASE TRANSCRIPTIONAL ACTIVATOR"/>
    <property type="match status" value="1"/>
</dbReference>
<protein>
    <recommendedName>
        <fullName evidence="3">HTH bat-type domain-containing protein</fullName>
    </recommendedName>
</protein>
<keyword evidence="2" id="KW-0804">Transcription</keyword>
<evidence type="ECO:0000256" key="2">
    <source>
        <dbReference type="ARBA" id="ARBA00023163"/>
    </source>
</evidence>
<evidence type="ECO:0000313" key="5">
    <source>
        <dbReference type="Proteomes" id="UP000471521"/>
    </source>
</evidence>
<dbReference type="OrthoDB" id="27447at2157"/>
<name>A0A6B0SKV1_9EURY</name>
<dbReference type="PANTHER" id="PTHR34236:SF1">
    <property type="entry name" value="DIMETHYL SULFOXIDE REDUCTASE TRANSCRIPTIONAL ACTIVATOR"/>
    <property type="match status" value="1"/>
</dbReference>
<comment type="caution">
    <text evidence="4">The sequence shown here is derived from an EMBL/GenBank/DDBJ whole genome shotgun (WGS) entry which is preliminary data.</text>
</comment>
<dbReference type="EMBL" id="WUUU01000254">
    <property type="protein sequence ID" value="MXR22348.1"/>
    <property type="molecule type" value="Genomic_DNA"/>
</dbReference>
<evidence type="ECO:0000256" key="1">
    <source>
        <dbReference type="ARBA" id="ARBA00023015"/>
    </source>
</evidence>
<organism evidence="4 5">
    <name type="scientific">Halobacterium bonnevillei</name>
    <dbReference type="NCBI Taxonomy" id="2692200"/>
    <lineage>
        <taxon>Archaea</taxon>
        <taxon>Methanobacteriati</taxon>
        <taxon>Methanobacteriota</taxon>
        <taxon>Stenosarchaea group</taxon>
        <taxon>Halobacteria</taxon>
        <taxon>Halobacteriales</taxon>
        <taxon>Halobacteriaceae</taxon>
        <taxon>Halobacterium</taxon>
    </lineage>
</organism>
<accession>A0A6B0SKV1</accession>